<comment type="similarity">
    <text evidence="2">Belongs to the ISY1 family.</text>
</comment>
<feature type="compositionally biased region" description="Pro residues" evidence="7">
    <location>
        <begin position="203"/>
        <end position="216"/>
    </location>
</feature>
<evidence type="ECO:0000256" key="5">
    <source>
        <dbReference type="ARBA" id="ARBA00023187"/>
    </source>
</evidence>
<keyword evidence="5" id="KW-0508">mRNA splicing</keyword>
<proteinExistence type="inferred from homology"/>
<dbReference type="STRING" id="1353952.A0A165C6Q8"/>
<dbReference type="GO" id="GO:0000974">
    <property type="term" value="C:Prp19 complex"/>
    <property type="evidence" value="ECO:0007669"/>
    <property type="project" value="UniProtKB-ARBA"/>
</dbReference>
<dbReference type="PANTHER" id="PTHR13021">
    <property type="entry name" value="PRE-MRNA-SPLICING FACTOR ISY1"/>
    <property type="match status" value="1"/>
</dbReference>
<dbReference type="SUPFAM" id="SSF140102">
    <property type="entry name" value="ISY1 domain-like"/>
    <property type="match status" value="1"/>
</dbReference>
<gene>
    <name evidence="8" type="ORF">CALCODRAFT_504836</name>
</gene>
<comment type="subcellular location">
    <subcellularLocation>
        <location evidence="1">Nucleus</location>
    </subcellularLocation>
</comment>
<evidence type="ECO:0000313" key="9">
    <source>
        <dbReference type="Proteomes" id="UP000076842"/>
    </source>
</evidence>
<dbReference type="Gene3D" id="1.10.287.660">
    <property type="entry name" value="Helix hairpin bin"/>
    <property type="match status" value="1"/>
</dbReference>
<evidence type="ECO:0000256" key="3">
    <source>
        <dbReference type="ARBA" id="ARBA00022664"/>
    </source>
</evidence>
<keyword evidence="3" id="KW-0507">mRNA processing</keyword>
<evidence type="ECO:0000256" key="4">
    <source>
        <dbReference type="ARBA" id="ARBA00022728"/>
    </source>
</evidence>
<dbReference type="Proteomes" id="UP000076842">
    <property type="component" value="Unassembled WGS sequence"/>
</dbReference>
<dbReference type="InterPro" id="IPR029012">
    <property type="entry name" value="Helix_hairpin_bin_sf"/>
</dbReference>
<reference evidence="8 9" key="1">
    <citation type="journal article" date="2016" name="Mol. Biol. Evol.">
        <title>Comparative Genomics of Early-Diverging Mushroom-Forming Fungi Provides Insights into the Origins of Lignocellulose Decay Capabilities.</title>
        <authorList>
            <person name="Nagy L.G."/>
            <person name="Riley R."/>
            <person name="Tritt A."/>
            <person name="Adam C."/>
            <person name="Daum C."/>
            <person name="Floudas D."/>
            <person name="Sun H."/>
            <person name="Yadav J.S."/>
            <person name="Pangilinan J."/>
            <person name="Larsson K.H."/>
            <person name="Matsuura K."/>
            <person name="Barry K."/>
            <person name="Labutti K."/>
            <person name="Kuo R."/>
            <person name="Ohm R.A."/>
            <person name="Bhattacharya S.S."/>
            <person name="Shirouzu T."/>
            <person name="Yoshinaga Y."/>
            <person name="Martin F.M."/>
            <person name="Grigoriev I.V."/>
            <person name="Hibbett D.S."/>
        </authorList>
    </citation>
    <scope>NUCLEOTIDE SEQUENCE [LARGE SCALE GENOMIC DNA]</scope>
    <source>
        <strain evidence="8 9">HHB12733</strain>
    </source>
</reference>
<accession>A0A165C6Q8</accession>
<name>A0A165C6Q8_9BASI</name>
<keyword evidence="9" id="KW-1185">Reference proteome</keyword>
<dbReference type="GO" id="GO:0000350">
    <property type="term" value="P:generation of catalytic spliceosome for second transesterification step"/>
    <property type="evidence" value="ECO:0007669"/>
    <property type="project" value="InterPro"/>
</dbReference>
<dbReference type="FunCoup" id="A0A165C6Q8">
    <property type="interactions" value="562"/>
</dbReference>
<evidence type="ECO:0000256" key="6">
    <source>
        <dbReference type="ARBA" id="ARBA00023242"/>
    </source>
</evidence>
<protein>
    <submittedName>
        <fullName evidence="8">Isy1-like splicing factor</fullName>
    </submittedName>
</protein>
<evidence type="ECO:0000256" key="2">
    <source>
        <dbReference type="ARBA" id="ARBA00007002"/>
    </source>
</evidence>
<dbReference type="AlphaFoldDB" id="A0A165C6Q8"/>
<dbReference type="GO" id="GO:0071014">
    <property type="term" value="C:post-mRNA release spliceosomal complex"/>
    <property type="evidence" value="ECO:0007669"/>
    <property type="project" value="UniProtKB-ARBA"/>
</dbReference>
<evidence type="ECO:0000313" key="8">
    <source>
        <dbReference type="EMBL" id="KZT50325.1"/>
    </source>
</evidence>
<dbReference type="InterPro" id="IPR009360">
    <property type="entry name" value="Isy1"/>
</dbReference>
<organism evidence="8 9">
    <name type="scientific">Calocera cornea HHB12733</name>
    <dbReference type="NCBI Taxonomy" id="1353952"/>
    <lineage>
        <taxon>Eukaryota</taxon>
        <taxon>Fungi</taxon>
        <taxon>Dikarya</taxon>
        <taxon>Basidiomycota</taxon>
        <taxon>Agaricomycotina</taxon>
        <taxon>Dacrymycetes</taxon>
        <taxon>Dacrymycetales</taxon>
        <taxon>Dacrymycetaceae</taxon>
        <taxon>Calocera</taxon>
    </lineage>
</organism>
<dbReference type="InParanoid" id="A0A165C6Q8"/>
<evidence type="ECO:0000256" key="7">
    <source>
        <dbReference type="SAM" id="MobiDB-lite"/>
    </source>
</evidence>
<dbReference type="OrthoDB" id="1739576at2759"/>
<keyword evidence="6" id="KW-0539">Nucleus</keyword>
<dbReference type="EMBL" id="KV424189">
    <property type="protein sequence ID" value="KZT50325.1"/>
    <property type="molecule type" value="Genomic_DNA"/>
</dbReference>
<feature type="region of interest" description="Disordered" evidence="7">
    <location>
        <begin position="197"/>
        <end position="245"/>
    </location>
</feature>
<dbReference type="InterPro" id="IPR037200">
    <property type="entry name" value="Isy1_sf"/>
</dbReference>
<sequence>MARNEEKAQSMLYRFREAQAAELGLATKGAKRPRMASACKSLRDCERWRGEILREISRKVSKIQDAGLTDYEVRDLNDEINRLMREKRHWENQIIALGGANYRRNVAMVDEDGQEVPGTRGYKYFGRARELPGVKELFQKKTSKEDEESHVLQRYKQYLDQPPSYTGDEDEEDGTLLAFEREAEEEDWAEAYASLQEALGLPQTPPSEMPIPPPEPLKTQAQLKEGEEQSNPLAWLGDEINPPKMPTEEEMEKVLLEMRKQALLREYGGE</sequence>
<keyword evidence="4" id="KW-0747">Spliceosome</keyword>
<dbReference type="FunFam" id="1.10.287.660:FF:000001">
    <property type="entry name" value="pre-mRNA-splicing factor ISY1 homolog"/>
    <property type="match status" value="1"/>
</dbReference>
<evidence type="ECO:0000256" key="1">
    <source>
        <dbReference type="ARBA" id="ARBA00004123"/>
    </source>
</evidence>
<dbReference type="Pfam" id="PF06246">
    <property type="entry name" value="Isy1"/>
    <property type="match status" value="1"/>
</dbReference>